<comment type="caution">
    <text evidence="2">The sequence shown here is derived from an EMBL/GenBank/DDBJ whole genome shotgun (WGS) entry which is preliminary data.</text>
</comment>
<dbReference type="PANTHER" id="PTHR31286">
    <property type="entry name" value="GLYCINE-RICH CELL WALL STRUCTURAL PROTEIN 1.8-LIKE"/>
    <property type="match status" value="1"/>
</dbReference>
<accession>A0A9Q0J0L6</accession>
<feature type="domain" description="DUF4283" evidence="1">
    <location>
        <begin position="36"/>
        <end position="118"/>
    </location>
</feature>
<dbReference type="EMBL" id="JAKUCV010007402">
    <property type="protein sequence ID" value="KAJ4823637.1"/>
    <property type="molecule type" value="Genomic_DNA"/>
</dbReference>
<dbReference type="Proteomes" id="UP001141552">
    <property type="component" value="Unassembled WGS sequence"/>
</dbReference>
<protein>
    <recommendedName>
        <fullName evidence="1">DUF4283 domain-containing protein</fullName>
    </recommendedName>
</protein>
<dbReference type="Pfam" id="PF14111">
    <property type="entry name" value="DUF4283"/>
    <property type="match status" value="1"/>
</dbReference>
<dbReference type="InterPro" id="IPR040256">
    <property type="entry name" value="At4g02000-like"/>
</dbReference>
<dbReference type="InterPro" id="IPR025558">
    <property type="entry name" value="DUF4283"/>
</dbReference>
<sequence>MLNPAKARLVELEHIKPDHVGNVVKIDLEDVVSEATKWVNALVGFVFGADPQFTYLSNFVVSNWKLGTEVRLYAVEESGVFIFVFSDHQWKKRIIDEGPWFLDDGRPLILKPWEPSVSLIKEVKSVPVWIKLPGLNLHLRTPLVLSKIASLIGRPLFAEKLGEEVYNIPRICVEIDADTAEIPEYVVIETEIDDVAVRQKLEVECLPPLCKACKKFGHTHDGEVKCT</sequence>
<evidence type="ECO:0000313" key="2">
    <source>
        <dbReference type="EMBL" id="KAJ4823637.1"/>
    </source>
</evidence>
<reference evidence="2" key="1">
    <citation type="submission" date="2022-02" db="EMBL/GenBank/DDBJ databases">
        <authorList>
            <person name="Henning P.M."/>
            <person name="McCubbin A.G."/>
            <person name="Shore J.S."/>
        </authorList>
    </citation>
    <scope>NUCLEOTIDE SEQUENCE</scope>
    <source>
        <strain evidence="2">F60SS</strain>
        <tissue evidence="2">Leaves</tissue>
    </source>
</reference>
<reference evidence="2" key="2">
    <citation type="journal article" date="2023" name="Plants (Basel)">
        <title>Annotation of the Turnera subulata (Passifloraceae) Draft Genome Reveals the S-Locus Evolved after the Divergence of Turneroideae from Passifloroideae in a Stepwise Manner.</title>
        <authorList>
            <person name="Henning P.M."/>
            <person name="Roalson E.H."/>
            <person name="Mir W."/>
            <person name="McCubbin A.G."/>
            <person name="Shore J.S."/>
        </authorList>
    </citation>
    <scope>NUCLEOTIDE SEQUENCE</scope>
    <source>
        <strain evidence="2">F60SS</strain>
    </source>
</reference>
<dbReference type="AlphaFoldDB" id="A0A9Q0J0L6"/>
<feature type="non-terminal residue" evidence="2">
    <location>
        <position position="227"/>
    </location>
</feature>
<dbReference type="PANTHER" id="PTHR31286:SF165">
    <property type="entry name" value="DUF4283 DOMAIN-CONTAINING PROTEIN"/>
    <property type="match status" value="1"/>
</dbReference>
<gene>
    <name evidence="2" type="ORF">Tsubulata_032173</name>
</gene>
<name>A0A9Q0J0L6_9ROSI</name>
<organism evidence="2 3">
    <name type="scientific">Turnera subulata</name>
    <dbReference type="NCBI Taxonomy" id="218843"/>
    <lineage>
        <taxon>Eukaryota</taxon>
        <taxon>Viridiplantae</taxon>
        <taxon>Streptophyta</taxon>
        <taxon>Embryophyta</taxon>
        <taxon>Tracheophyta</taxon>
        <taxon>Spermatophyta</taxon>
        <taxon>Magnoliopsida</taxon>
        <taxon>eudicotyledons</taxon>
        <taxon>Gunneridae</taxon>
        <taxon>Pentapetalae</taxon>
        <taxon>rosids</taxon>
        <taxon>fabids</taxon>
        <taxon>Malpighiales</taxon>
        <taxon>Passifloraceae</taxon>
        <taxon>Turnera</taxon>
    </lineage>
</organism>
<dbReference type="OrthoDB" id="851886at2759"/>
<keyword evidence="3" id="KW-1185">Reference proteome</keyword>
<proteinExistence type="predicted"/>
<evidence type="ECO:0000313" key="3">
    <source>
        <dbReference type="Proteomes" id="UP001141552"/>
    </source>
</evidence>
<evidence type="ECO:0000259" key="1">
    <source>
        <dbReference type="Pfam" id="PF14111"/>
    </source>
</evidence>